<keyword evidence="2" id="KW-0675">Receptor</keyword>
<evidence type="ECO:0000313" key="2">
    <source>
        <dbReference type="EMBL" id="CAB11544.3"/>
    </source>
</evidence>
<feature type="transmembrane region" description="Helical" evidence="1">
    <location>
        <begin position="178"/>
        <end position="197"/>
    </location>
</feature>
<dbReference type="WormBase" id="Y26G10.1">
    <property type="protein sequence ID" value="CE52899"/>
    <property type="gene ID" value="WBGene00012515"/>
</dbReference>
<dbReference type="PaxDb" id="6239-Y26G10.1"/>
<feature type="transmembrane region" description="Helical" evidence="1">
    <location>
        <begin position="302"/>
        <end position="323"/>
    </location>
</feature>
<protein>
    <submittedName>
        <fullName evidence="2">Serpentine Receptor, class T</fullName>
    </submittedName>
</protein>
<accession>Q9XTV1</accession>
<feature type="transmembrane region" description="Helical" evidence="1">
    <location>
        <begin position="61"/>
        <end position="79"/>
    </location>
</feature>
<organism evidence="2 3">
    <name type="scientific">Caenorhabditis elegans</name>
    <dbReference type="NCBI Taxonomy" id="6239"/>
    <lineage>
        <taxon>Eukaryota</taxon>
        <taxon>Metazoa</taxon>
        <taxon>Ecdysozoa</taxon>
        <taxon>Nematoda</taxon>
        <taxon>Chromadorea</taxon>
        <taxon>Rhabditida</taxon>
        <taxon>Rhabditina</taxon>
        <taxon>Rhabditomorpha</taxon>
        <taxon>Rhabditoidea</taxon>
        <taxon>Rhabditidae</taxon>
        <taxon>Peloderinae</taxon>
        <taxon>Caenorhabditis</taxon>
    </lineage>
</organism>
<feature type="transmembrane region" description="Helical" evidence="1">
    <location>
        <begin position="227"/>
        <end position="246"/>
    </location>
</feature>
<gene>
    <name evidence="2" type="ORF">CELE_Y26G10.1</name>
    <name evidence="2 4" type="ORF">Y26G10.1</name>
</gene>
<proteinExistence type="predicted"/>
<evidence type="ECO:0000313" key="3">
    <source>
        <dbReference type="Proteomes" id="UP000001940"/>
    </source>
</evidence>
<dbReference type="PANTHER" id="PTHR22718">
    <property type="entry name" value="SERPENTINE RECEPTOR, CLASS X"/>
    <property type="match status" value="1"/>
</dbReference>
<keyword evidence="1" id="KW-0812">Transmembrane</keyword>
<dbReference type="Gene3D" id="1.20.1070.10">
    <property type="entry name" value="Rhodopsin 7-helix transmembrane proteins"/>
    <property type="match status" value="1"/>
</dbReference>
<dbReference type="SUPFAM" id="SSF81321">
    <property type="entry name" value="Family A G protein-coupled receptor-like"/>
    <property type="match status" value="1"/>
</dbReference>
<feature type="transmembrane region" description="Helical" evidence="1">
    <location>
        <begin position="266"/>
        <end position="287"/>
    </location>
</feature>
<reference evidence="2 3" key="1">
    <citation type="journal article" date="1998" name="Science">
        <title>Genome sequence of the nematode C. elegans: a platform for investigating biology.</title>
        <authorList>
            <consortium name="The C. elegans sequencing consortium"/>
            <person name="Sulson J.E."/>
            <person name="Waterston R."/>
        </authorList>
    </citation>
    <scope>NUCLEOTIDE SEQUENCE [LARGE SCALE GENOMIC DNA]</scope>
    <source>
        <strain evidence="2 3">Bristol N2</strain>
    </source>
</reference>
<dbReference type="AGR" id="WB:WBGene00012515"/>
<evidence type="ECO:0000256" key="1">
    <source>
        <dbReference type="SAM" id="Phobius"/>
    </source>
</evidence>
<feature type="transmembrane region" description="Helical" evidence="1">
    <location>
        <begin position="138"/>
        <end position="157"/>
    </location>
</feature>
<feature type="transmembrane region" description="Helical" evidence="1">
    <location>
        <begin position="91"/>
        <end position="118"/>
    </location>
</feature>
<dbReference type="EMBL" id="BX284605">
    <property type="protein sequence ID" value="CAB11544.3"/>
    <property type="molecule type" value="Genomic_DNA"/>
</dbReference>
<dbReference type="Proteomes" id="UP000001940">
    <property type="component" value="Chromosome V"/>
</dbReference>
<keyword evidence="3" id="KW-1185">Reference proteome</keyword>
<dbReference type="AlphaFoldDB" id="Q9XTV1"/>
<keyword evidence="1" id="KW-1133">Transmembrane helix</keyword>
<dbReference type="InParanoid" id="Q9XTV1"/>
<dbReference type="OrthoDB" id="5871654at2759"/>
<sequence length="348" mass="40285">MPEIFLFSGDDVGKVKLLLSFKTNTMPCLRFDNCIRNCATCAEILTPGRSDLHLYYMLPNFIKILGITITTSFLITHYCTPAKERIQSSFYGILIIFGTLSLLKTSFSTFLALFLRLFDDSTVEDLYSPYYEVVQVAMWFDWFGDYFSAEMIFLMAFNRCIHFAAKPVSLWVFTRARILFLVSLCAFLASIAAVILIQTSELRRIYIRRIGFVDTGYPGYQMLINRIFYIFPFGSIICYIVLYFHVRRMTQQVLSRRTSENGKQRVFVQLFITILFYGIICILFEIVNSQVWITEVMDKVDVVVILNIINYLPEISLPLMLLLSKTDMKRKITTIIAPRSNNVSFPLA</sequence>
<keyword evidence="1" id="KW-0472">Membrane</keyword>
<dbReference type="eggNOG" id="ENOG502THTE">
    <property type="taxonomic scope" value="Eukaryota"/>
</dbReference>
<evidence type="ECO:0000313" key="4">
    <source>
        <dbReference type="WormBase" id="Y26G10.1"/>
    </source>
</evidence>
<dbReference type="HOGENOM" id="CLU_068967_1_0_1"/>
<dbReference type="PANTHER" id="PTHR22718:SF36">
    <property type="entry name" value="G_PROTEIN_RECEP_F1_2 DOMAIN-CONTAINING PROTEIN-RELATED"/>
    <property type="match status" value="1"/>
</dbReference>
<dbReference type="PhylomeDB" id="Q9XTV1"/>
<dbReference type="UCSC" id="Y26G10.1">
    <property type="organism name" value="c. elegans"/>
</dbReference>
<name>Q9XTV1_CAEEL</name>